<organism evidence="2 3">
    <name type="scientific">Araneus ventricosus</name>
    <name type="common">Orbweaver spider</name>
    <name type="synonym">Epeira ventricosa</name>
    <dbReference type="NCBI Taxonomy" id="182803"/>
    <lineage>
        <taxon>Eukaryota</taxon>
        <taxon>Metazoa</taxon>
        <taxon>Ecdysozoa</taxon>
        <taxon>Arthropoda</taxon>
        <taxon>Chelicerata</taxon>
        <taxon>Arachnida</taxon>
        <taxon>Araneae</taxon>
        <taxon>Araneomorphae</taxon>
        <taxon>Entelegynae</taxon>
        <taxon>Araneoidea</taxon>
        <taxon>Araneidae</taxon>
        <taxon>Araneus</taxon>
    </lineage>
</organism>
<feature type="region of interest" description="Disordered" evidence="1">
    <location>
        <begin position="75"/>
        <end position="96"/>
    </location>
</feature>
<evidence type="ECO:0000313" key="2">
    <source>
        <dbReference type="EMBL" id="GBN13722.1"/>
    </source>
</evidence>
<gene>
    <name evidence="2" type="ORF">AVEN_60065_1</name>
</gene>
<dbReference type="OrthoDB" id="6460388at2759"/>
<evidence type="ECO:0000256" key="1">
    <source>
        <dbReference type="SAM" id="MobiDB-lite"/>
    </source>
</evidence>
<proteinExistence type="predicted"/>
<keyword evidence="3" id="KW-1185">Reference proteome</keyword>
<feature type="compositionally biased region" description="Acidic residues" evidence="1">
    <location>
        <begin position="75"/>
        <end position="88"/>
    </location>
</feature>
<sequence length="96" mass="11049">MEDRQTGIEKNFRNGDVSDAAECFLSLQKSLTQLYEKKVAKMSGINVEEYLTADDDLVVFAGVAEEDILSEITDEIENDDEWDDDDDDIQMHRHLY</sequence>
<dbReference type="AlphaFoldDB" id="A0A4Y2LGI3"/>
<evidence type="ECO:0000313" key="3">
    <source>
        <dbReference type="Proteomes" id="UP000499080"/>
    </source>
</evidence>
<dbReference type="Proteomes" id="UP000499080">
    <property type="component" value="Unassembled WGS sequence"/>
</dbReference>
<protein>
    <submittedName>
        <fullName evidence="2">Uncharacterized protein</fullName>
    </submittedName>
</protein>
<accession>A0A4Y2LGI3</accession>
<dbReference type="EMBL" id="BGPR01005820">
    <property type="protein sequence ID" value="GBN13722.1"/>
    <property type="molecule type" value="Genomic_DNA"/>
</dbReference>
<reference evidence="2 3" key="1">
    <citation type="journal article" date="2019" name="Sci. Rep.">
        <title>Orb-weaving spider Araneus ventricosus genome elucidates the spidroin gene catalogue.</title>
        <authorList>
            <person name="Kono N."/>
            <person name="Nakamura H."/>
            <person name="Ohtoshi R."/>
            <person name="Moran D.A.P."/>
            <person name="Shinohara A."/>
            <person name="Yoshida Y."/>
            <person name="Fujiwara M."/>
            <person name="Mori M."/>
            <person name="Tomita M."/>
            <person name="Arakawa K."/>
        </authorList>
    </citation>
    <scope>NUCLEOTIDE SEQUENCE [LARGE SCALE GENOMIC DNA]</scope>
</reference>
<name>A0A4Y2LGI3_ARAVE</name>
<comment type="caution">
    <text evidence="2">The sequence shown here is derived from an EMBL/GenBank/DDBJ whole genome shotgun (WGS) entry which is preliminary data.</text>
</comment>